<name>A0A4Y7QFU2_9AGAM</name>
<evidence type="ECO:0000256" key="6">
    <source>
        <dbReference type="SAM" id="MobiDB-lite"/>
    </source>
</evidence>
<evidence type="ECO:0000256" key="3">
    <source>
        <dbReference type="ARBA" id="ARBA00022576"/>
    </source>
</evidence>
<gene>
    <name evidence="8" type="ORF">BD410DRAFT_743543</name>
</gene>
<comment type="cofactor">
    <cofactor evidence="1">
        <name>pyridoxal 5'-phosphate</name>
        <dbReference type="ChEBI" id="CHEBI:597326"/>
    </cofactor>
</comment>
<dbReference type="EMBL" id="ML170163">
    <property type="protein sequence ID" value="TDL25730.1"/>
    <property type="molecule type" value="Genomic_DNA"/>
</dbReference>
<dbReference type="VEuPathDB" id="FungiDB:BD410DRAFT_743543"/>
<accession>A0A4Y7QFU2</accession>
<keyword evidence="3" id="KW-0032">Aminotransferase</keyword>
<keyword evidence="5" id="KW-0663">Pyridoxal phosphate</keyword>
<dbReference type="OrthoDB" id="691673at2759"/>
<dbReference type="SUPFAM" id="SSF53383">
    <property type="entry name" value="PLP-dependent transferases"/>
    <property type="match status" value="1"/>
</dbReference>
<evidence type="ECO:0000256" key="4">
    <source>
        <dbReference type="ARBA" id="ARBA00022679"/>
    </source>
</evidence>
<proteinExistence type="inferred from homology"/>
<dbReference type="Pfam" id="PF00155">
    <property type="entry name" value="Aminotran_1_2"/>
    <property type="match status" value="1"/>
</dbReference>
<dbReference type="PANTHER" id="PTHR42790">
    <property type="entry name" value="AMINOTRANSFERASE"/>
    <property type="match status" value="1"/>
</dbReference>
<evidence type="ECO:0000256" key="5">
    <source>
        <dbReference type="ARBA" id="ARBA00022898"/>
    </source>
</evidence>
<dbReference type="InterPro" id="IPR004839">
    <property type="entry name" value="Aminotransferase_I/II_large"/>
</dbReference>
<organism evidence="8 9">
    <name type="scientific">Rickenella mellea</name>
    <dbReference type="NCBI Taxonomy" id="50990"/>
    <lineage>
        <taxon>Eukaryota</taxon>
        <taxon>Fungi</taxon>
        <taxon>Dikarya</taxon>
        <taxon>Basidiomycota</taxon>
        <taxon>Agaricomycotina</taxon>
        <taxon>Agaricomycetes</taxon>
        <taxon>Hymenochaetales</taxon>
        <taxon>Rickenellaceae</taxon>
        <taxon>Rickenella</taxon>
    </lineage>
</organism>
<evidence type="ECO:0000256" key="2">
    <source>
        <dbReference type="ARBA" id="ARBA00007441"/>
    </source>
</evidence>
<dbReference type="GO" id="GO:0030170">
    <property type="term" value="F:pyridoxal phosphate binding"/>
    <property type="evidence" value="ECO:0007669"/>
    <property type="project" value="InterPro"/>
</dbReference>
<dbReference type="GO" id="GO:0008483">
    <property type="term" value="F:transaminase activity"/>
    <property type="evidence" value="ECO:0007669"/>
    <property type="project" value="UniProtKB-KW"/>
</dbReference>
<evidence type="ECO:0000313" key="8">
    <source>
        <dbReference type="EMBL" id="TDL25730.1"/>
    </source>
</evidence>
<sequence>MTPGGSTGDSNRHDSRSHPGTLKFLPEEFYEPFLSQSAKEKKPSPIRGLLHLESRPNVISLLAGKPNPTLFPITNVDISVKSPTDPSKESVLQISGSDLDEALQYGPTAGHPGLLKWLTGLQEHAHGRKAGEGWRINVGSGSQDVLYKAFVALVNDGDPVLIESPAYAGFISVLPTLHSEVIEVPTDANGIKASSLREILDNWPSSKPKPKILYTVPYGCNPTGMTATVERRREVLALAKEHNFLILEDDPYYYLYYGAMPRPPSYFTLETELSEVGRVLRFDSFSKIISSGIRIGFVSGPTKILDAVNLHTETSNLQVSSLTQVMTYTLLRSWGYDAFITHTEAVSEFYRKKCDVFEQAMVRQLGGLTSWTTPVSGMFFWFKLLLNSPDSPNAVTEDSETIIRTKALENGVLALPGTVFLPGGGKTAYVRASFSLLEAEGVEEALRRLKEVILEARAVSTCNKD</sequence>
<dbReference type="PANTHER" id="PTHR42790:SF19">
    <property type="entry name" value="KYNURENINE_ALPHA-AMINOADIPATE AMINOTRANSFERASE, MITOCHONDRIAL"/>
    <property type="match status" value="1"/>
</dbReference>
<reference evidence="8 9" key="1">
    <citation type="submission" date="2018-06" db="EMBL/GenBank/DDBJ databases">
        <title>A transcriptomic atlas of mushroom development highlights an independent origin of complex multicellularity.</title>
        <authorList>
            <consortium name="DOE Joint Genome Institute"/>
            <person name="Krizsan K."/>
            <person name="Almasi E."/>
            <person name="Merenyi Z."/>
            <person name="Sahu N."/>
            <person name="Viragh M."/>
            <person name="Koszo T."/>
            <person name="Mondo S."/>
            <person name="Kiss B."/>
            <person name="Balint B."/>
            <person name="Kues U."/>
            <person name="Barry K."/>
            <person name="Hegedus J.C."/>
            <person name="Henrissat B."/>
            <person name="Johnson J."/>
            <person name="Lipzen A."/>
            <person name="Ohm R."/>
            <person name="Nagy I."/>
            <person name="Pangilinan J."/>
            <person name="Yan J."/>
            <person name="Xiong Y."/>
            <person name="Grigoriev I.V."/>
            <person name="Hibbett D.S."/>
            <person name="Nagy L.G."/>
        </authorList>
    </citation>
    <scope>NUCLEOTIDE SEQUENCE [LARGE SCALE GENOMIC DNA]</scope>
    <source>
        <strain evidence="8 9">SZMC22713</strain>
    </source>
</reference>
<feature type="domain" description="Aminotransferase class I/classII large" evidence="7">
    <location>
        <begin position="100"/>
        <end position="449"/>
    </location>
</feature>
<evidence type="ECO:0000313" key="9">
    <source>
        <dbReference type="Proteomes" id="UP000294933"/>
    </source>
</evidence>
<dbReference type="Proteomes" id="UP000294933">
    <property type="component" value="Unassembled WGS sequence"/>
</dbReference>
<comment type="similarity">
    <text evidence="2">Belongs to the class-I pyridoxal-phosphate-dependent aminotransferase family.</text>
</comment>
<feature type="region of interest" description="Disordered" evidence="6">
    <location>
        <begin position="1"/>
        <end position="23"/>
    </location>
</feature>
<dbReference type="CDD" id="cd00609">
    <property type="entry name" value="AAT_like"/>
    <property type="match status" value="1"/>
</dbReference>
<dbReference type="GO" id="GO:1901605">
    <property type="term" value="P:alpha-amino acid metabolic process"/>
    <property type="evidence" value="ECO:0007669"/>
    <property type="project" value="TreeGrafter"/>
</dbReference>
<protein>
    <submittedName>
        <fullName evidence="8">PLP-dependent transferase</fullName>
    </submittedName>
</protein>
<dbReference type="InterPro" id="IPR050859">
    <property type="entry name" value="Class-I_PLP-dep_aminotransf"/>
</dbReference>
<evidence type="ECO:0000259" key="7">
    <source>
        <dbReference type="Pfam" id="PF00155"/>
    </source>
</evidence>
<dbReference type="InterPro" id="IPR015421">
    <property type="entry name" value="PyrdxlP-dep_Trfase_major"/>
</dbReference>
<dbReference type="Gene3D" id="3.40.640.10">
    <property type="entry name" value="Type I PLP-dependent aspartate aminotransferase-like (Major domain)"/>
    <property type="match status" value="1"/>
</dbReference>
<keyword evidence="9" id="KW-1185">Reference proteome</keyword>
<dbReference type="AlphaFoldDB" id="A0A4Y7QFU2"/>
<dbReference type="InterPro" id="IPR015424">
    <property type="entry name" value="PyrdxlP-dep_Trfase"/>
</dbReference>
<evidence type="ECO:0000256" key="1">
    <source>
        <dbReference type="ARBA" id="ARBA00001933"/>
    </source>
</evidence>
<dbReference type="STRING" id="50990.A0A4Y7QFU2"/>
<keyword evidence="4 8" id="KW-0808">Transferase</keyword>